<reference evidence="2" key="1">
    <citation type="journal article" date="2021" name="Nat. Commun.">
        <title>Genomic analyses provide insights into spinach domestication and the genetic basis of agronomic traits.</title>
        <authorList>
            <person name="Cai X."/>
            <person name="Sun X."/>
            <person name="Xu C."/>
            <person name="Sun H."/>
            <person name="Wang X."/>
            <person name="Ge C."/>
            <person name="Zhang Z."/>
            <person name="Wang Q."/>
            <person name="Fei Z."/>
            <person name="Jiao C."/>
            <person name="Wang Q."/>
        </authorList>
    </citation>
    <scope>NUCLEOTIDE SEQUENCE [LARGE SCALE GENOMIC DNA]</scope>
    <source>
        <strain evidence="2">cv. Varoflay</strain>
    </source>
</reference>
<name>A0ABM3RH94_SPIOL</name>
<dbReference type="Proteomes" id="UP000813463">
    <property type="component" value="Chromosome 3"/>
</dbReference>
<dbReference type="GeneID" id="130469611"/>
<organism evidence="2 3">
    <name type="scientific">Spinacia oleracea</name>
    <name type="common">Spinach</name>
    <dbReference type="NCBI Taxonomy" id="3562"/>
    <lineage>
        <taxon>Eukaryota</taxon>
        <taxon>Viridiplantae</taxon>
        <taxon>Streptophyta</taxon>
        <taxon>Embryophyta</taxon>
        <taxon>Tracheophyta</taxon>
        <taxon>Spermatophyta</taxon>
        <taxon>Magnoliopsida</taxon>
        <taxon>eudicotyledons</taxon>
        <taxon>Gunneridae</taxon>
        <taxon>Pentapetalae</taxon>
        <taxon>Caryophyllales</taxon>
        <taxon>Chenopodiaceae</taxon>
        <taxon>Chenopodioideae</taxon>
        <taxon>Anserineae</taxon>
        <taxon>Spinacia</taxon>
    </lineage>
</organism>
<sequence>MDRRSPYPKRRDDRPNPYSRPQQQCQFDESPLEDGKSGTMKFSKTDSKKDPSKWCDFHADIGHTTNECVAMRREFVYLLNNGHLKDVMSNKARGVVDKDTFNSPSKSPPPPPHTKTVNFTVEGSDVCGWTSSAAKRHARENEIDRSARAAAAEYVTPISFDESDAWNILDRHHDGIVISIPVGNCMIRRVLVDSGSSTNIMMLEALKEMGLNPQKDVTKKSTILALDSRHEGYPLDLPPNHQVIDSMRSSGNQRRSARVQGMLHKAALKPSATNKASL</sequence>
<feature type="region of interest" description="Disordered" evidence="1">
    <location>
        <begin position="95"/>
        <end position="115"/>
    </location>
</feature>
<evidence type="ECO:0000256" key="1">
    <source>
        <dbReference type="SAM" id="MobiDB-lite"/>
    </source>
</evidence>
<evidence type="ECO:0000313" key="2">
    <source>
        <dbReference type="Proteomes" id="UP000813463"/>
    </source>
</evidence>
<evidence type="ECO:0000313" key="3">
    <source>
        <dbReference type="RefSeq" id="XP_056694978.1"/>
    </source>
</evidence>
<proteinExistence type="predicted"/>
<dbReference type="PANTHER" id="PTHR33240">
    <property type="entry name" value="OS08G0508500 PROTEIN"/>
    <property type="match status" value="1"/>
</dbReference>
<reference evidence="3" key="2">
    <citation type="submission" date="2025-08" db="UniProtKB">
        <authorList>
            <consortium name="RefSeq"/>
        </authorList>
    </citation>
    <scope>IDENTIFICATION</scope>
    <source>
        <tissue evidence="3">Leaf</tissue>
    </source>
</reference>
<feature type="region of interest" description="Disordered" evidence="1">
    <location>
        <begin position="1"/>
        <end position="50"/>
    </location>
</feature>
<gene>
    <name evidence="3" type="primary">LOC130469611</name>
</gene>
<protein>
    <recommendedName>
        <fullName evidence="4">Retrotransposon gag domain-containing protein</fullName>
    </recommendedName>
</protein>
<keyword evidence="2" id="KW-1185">Reference proteome</keyword>
<dbReference type="PANTHER" id="PTHR33240:SF8">
    <property type="entry name" value="OS03G0439900 PROTEIN"/>
    <property type="match status" value="1"/>
</dbReference>
<accession>A0ABM3RH94</accession>
<evidence type="ECO:0008006" key="4">
    <source>
        <dbReference type="Google" id="ProtNLM"/>
    </source>
</evidence>
<feature type="compositionally biased region" description="Basic and acidic residues" evidence="1">
    <location>
        <begin position="1"/>
        <end position="15"/>
    </location>
</feature>
<dbReference type="RefSeq" id="XP_056694978.1">
    <property type="nucleotide sequence ID" value="XM_056839000.1"/>
</dbReference>